<keyword evidence="1" id="KW-0812">Transmembrane</keyword>
<accession>A0A1G8MS24</accession>
<evidence type="ECO:0000313" key="3">
    <source>
        <dbReference type="Proteomes" id="UP000198525"/>
    </source>
</evidence>
<dbReference type="Proteomes" id="UP000198525">
    <property type="component" value="Unassembled WGS sequence"/>
</dbReference>
<keyword evidence="3" id="KW-1185">Reference proteome</keyword>
<keyword evidence="1" id="KW-1133">Transmembrane helix</keyword>
<gene>
    <name evidence="2" type="ORF">SAMN04487954_101100</name>
</gene>
<organism evidence="2 3">
    <name type="scientific">Billgrantia gudaonensis</name>
    <dbReference type="NCBI Taxonomy" id="376427"/>
    <lineage>
        <taxon>Bacteria</taxon>
        <taxon>Pseudomonadati</taxon>
        <taxon>Pseudomonadota</taxon>
        <taxon>Gammaproteobacteria</taxon>
        <taxon>Oceanospirillales</taxon>
        <taxon>Halomonadaceae</taxon>
        <taxon>Billgrantia</taxon>
    </lineage>
</organism>
<dbReference type="RefSeq" id="WP_089682002.1">
    <property type="nucleotide sequence ID" value="NZ_FNES01000001.1"/>
</dbReference>
<keyword evidence="1" id="KW-0472">Membrane</keyword>
<reference evidence="2 3" key="1">
    <citation type="submission" date="2016-10" db="EMBL/GenBank/DDBJ databases">
        <authorList>
            <person name="de Groot N.N."/>
        </authorList>
    </citation>
    <scope>NUCLEOTIDE SEQUENCE [LARGE SCALE GENOMIC DNA]</scope>
    <source>
        <strain evidence="2 3">CGMCC 1.6133</strain>
    </source>
</reference>
<evidence type="ECO:0000313" key="2">
    <source>
        <dbReference type="EMBL" id="SDI70839.1"/>
    </source>
</evidence>
<feature type="transmembrane region" description="Helical" evidence="1">
    <location>
        <begin position="6"/>
        <end position="26"/>
    </location>
</feature>
<evidence type="ECO:0000256" key="1">
    <source>
        <dbReference type="SAM" id="Phobius"/>
    </source>
</evidence>
<protein>
    <submittedName>
        <fullName evidence="2">Uncharacterized protein</fullName>
    </submittedName>
</protein>
<dbReference type="EMBL" id="FNES01000001">
    <property type="protein sequence ID" value="SDI70839.1"/>
    <property type="molecule type" value="Genomic_DNA"/>
</dbReference>
<proteinExistence type="predicted"/>
<dbReference type="STRING" id="376427.SAMN04487954_101100"/>
<dbReference type="AlphaFoldDB" id="A0A1G8MS24"/>
<feature type="transmembrane region" description="Helical" evidence="1">
    <location>
        <begin position="38"/>
        <end position="60"/>
    </location>
</feature>
<name>A0A1G8MS24_9GAMM</name>
<sequence length="62" mass="6922">MPLVPLLEMLTIPFNLLGLVVCLVGLTMARRRERRWPWYGMAGAGFLIAATPTLLAQLLLLE</sequence>